<reference evidence="3" key="1">
    <citation type="submission" date="2018-04" db="EMBL/GenBank/DDBJ databases">
        <title>Transcriptome of Schizaphis graminum biotype I.</title>
        <authorList>
            <person name="Scully E.D."/>
            <person name="Geib S.M."/>
            <person name="Palmer N.A."/>
            <person name="Koch K."/>
            <person name="Bradshaw J."/>
            <person name="Heng-Moss T."/>
            <person name="Sarath G."/>
        </authorList>
    </citation>
    <scope>NUCLEOTIDE SEQUENCE</scope>
</reference>
<protein>
    <submittedName>
        <fullName evidence="3">Uncharacterized protein</fullName>
    </submittedName>
</protein>
<dbReference type="EMBL" id="GGMR01018413">
    <property type="protein sequence ID" value="MBY31032.1"/>
    <property type="molecule type" value="Transcribed_RNA"/>
</dbReference>
<proteinExistence type="predicted"/>
<evidence type="ECO:0000256" key="2">
    <source>
        <dbReference type="SAM" id="MobiDB-lite"/>
    </source>
</evidence>
<name>A0A2S2PNJ5_SCHGA</name>
<sequence length="752" mass="87342">MNEQEQNANLMNICKEFDKTSSSSNNTTFHSFNNMDTSQSVLENDFNRNLSDPVKYFDLQRMIMDQKNVTMSLKMSEYEKALSERDNTIQSLHTNMMNSQNNNYVLNNQCKNIMEKTKSVNDTCIRLNASFTNICERLNRLGDTIDNARSRQKDVMTMVDQTTSTFQEKILSISDTVDESLKQVTMEKIRTKQDLEMLENKYSLDIVTFKTNLQECTNEIECLKKEKHFLSEKLNDANIKLNEEKETVFNLNQNFETKFKEMKDENLQLINQNKSINEKYNEISNKNQTLLDELDLLRTSLNENRRQLDIQLNTIKEQSELCDNLKLLEELNEKLKKDNYTLKEQNEYLEQINTNLVEDNSNIKLSQHGIQEETEKKFKDMCENYDNLLKLQEERYIDITEKLVLQKEKENTNQIEIIELKKEIEVSNKTITGLQEELQANYVLIPELQNKIDDLNTNLVNSYQALRDSTKNLITEKNELEKEKTELENQSKEHFGQIEKLTANYMKYKSKAKQLYVEVMRLKYQCSRSEQKKKIQQLPALDTIEILSDEDNNDDVSIVEFNDQVVSNMNVSSTSSKPFQKSNLSSLKRNCSPVNYTGNSKVKKYTTSIDVAASHISTNISSNVLKEITNARQIENSLNSSFKSISLIPLDKNANKIENKIEYNKDINYDIDYNSTASPQQIKINVNNENNKSQINSTSNINLNPTTKKKFKIPADIKKKTKSTNIQKTAWSKPNSPVIMTAPPKLQPKFNK</sequence>
<keyword evidence="1" id="KW-0175">Coiled coil</keyword>
<feature type="coiled-coil region" evidence="1">
    <location>
        <begin position="181"/>
        <end position="345"/>
    </location>
</feature>
<evidence type="ECO:0000256" key="1">
    <source>
        <dbReference type="SAM" id="Coils"/>
    </source>
</evidence>
<organism evidence="3">
    <name type="scientific">Schizaphis graminum</name>
    <name type="common">Green bug aphid</name>
    <dbReference type="NCBI Taxonomy" id="13262"/>
    <lineage>
        <taxon>Eukaryota</taxon>
        <taxon>Metazoa</taxon>
        <taxon>Ecdysozoa</taxon>
        <taxon>Arthropoda</taxon>
        <taxon>Hexapoda</taxon>
        <taxon>Insecta</taxon>
        <taxon>Pterygota</taxon>
        <taxon>Neoptera</taxon>
        <taxon>Paraneoptera</taxon>
        <taxon>Hemiptera</taxon>
        <taxon>Sternorrhyncha</taxon>
        <taxon>Aphidomorpha</taxon>
        <taxon>Aphidoidea</taxon>
        <taxon>Aphididae</taxon>
        <taxon>Aphidini</taxon>
        <taxon>Schizaphis</taxon>
    </lineage>
</organism>
<feature type="compositionally biased region" description="Polar residues" evidence="2">
    <location>
        <begin position="723"/>
        <end position="735"/>
    </location>
</feature>
<feature type="region of interest" description="Disordered" evidence="2">
    <location>
        <begin position="718"/>
        <end position="752"/>
    </location>
</feature>
<feature type="coiled-coil region" evidence="1">
    <location>
        <begin position="463"/>
        <end position="518"/>
    </location>
</feature>
<accession>A0A2S2PNJ5</accession>
<gene>
    <name evidence="3" type="ORF">g.151211</name>
</gene>
<dbReference type="AlphaFoldDB" id="A0A2S2PNJ5"/>
<evidence type="ECO:0000313" key="3">
    <source>
        <dbReference type="EMBL" id="MBY31032.1"/>
    </source>
</evidence>